<comment type="caution">
    <text evidence="9">The sequence shown here is derived from an EMBL/GenBank/DDBJ whole genome shotgun (WGS) entry which is preliminary data.</text>
</comment>
<dbReference type="SUPFAM" id="SSF51316">
    <property type="entry name" value="Mss4-like"/>
    <property type="match status" value="1"/>
</dbReference>
<dbReference type="Gene3D" id="3.40.250.10">
    <property type="entry name" value="Rhodanese-like domain"/>
    <property type="match status" value="1"/>
</dbReference>
<dbReference type="InterPro" id="IPR001307">
    <property type="entry name" value="Thiosulphate_STrfase_CS"/>
</dbReference>
<feature type="domain" description="Rhodanese" evidence="7">
    <location>
        <begin position="60"/>
        <end position="145"/>
    </location>
</feature>
<dbReference type="Pfam" id="PF01641">
    <property type="entry name" value="SelR"/>
    <property type="match status" value="1"/>
</dbReference>
<comment type="catalytic activity">
    <reaction evidence="5 6">
        <text>[thioredoxin]-disulfide + L-methionine + H2O = L-methionine (S)-S-oxide + [thioredoxin]-dithiol</text>
        <dbReference type="Rhea" id="RHEA:19993"/>
        <dbReference type="Rhea" id="RHEA-COMP:10698"/>
        <dbReference type="Rhea" id="RHEA-COMP:10700"/>
        <dbReference type="ChEBI" id="CHEBI:15377"/>
        <dbReference type="ChEBI" id="CHEBI:29950"/>
        <dbReference type="ChEBI" id="CHEBI:50058"/>
        <dbReference type="ChEBI" id="CHEBI:57844"/>
        <dbReference type="ChEBI" id="CHEBI:58772"/>
        <dbReference type="EC" id="1.8.4.11"/>
    </reaction>
</comment>
<dbReference type="SUPFAM" id="SSF55068">
    <property type="entry name" value="Peptide methionine sulfoxide reductase"/>
    <property type="match status" value="1"/>
</dbReference>
<dbReference type="GO" id="GO:0004792">
    <property type="term" value="F:thiosulfate-cyanide sulfurtransferase activity"/>
    <property type="evidence" value="ECO:0007669"/>
    <property type="project" value="InterPro"/>
</dbReference>
<dbReference type="NCBIfam" id="TIGR00401">
    <property type="entry name" value="msrA"/>
    <property type="match status" value="1"/>
</dbReference>
<evidence type="ECO:0000256" key="4">
    <source>
        <dbReference type="ARBA" id="ARBA00048488"/>
    </source>
</evidence>
<protein>
    <recommendedName>
        <fullName evidence="6">Peptide methionine sulfoxide reductase MsrA</fullName>
        <shortName evidence="6">Protein-methionine-S-oxide reductase</shortName>
        <ecNumber evidence="6">1.8.4.11</ecNumber>
    </recommendedName>
    <alternativeName>
        <fullName evidence="6">Peptide-methionine (S)-S-oxide reductase</fullName>
        <shortName evidence="6">Peptide Met(O) reductase</shortName>
    </alternativeName>
</protein>
<dbReference type="SUPFAM" id="SSF52821">
    <property type="entry name" value="Rhodanese/Cell cycle control phosphatase"/>
    <property type="match status" value="1"/>
</dbReference>
<dbReference type="InterPro" id="IPR050162">
    <property type="entry name" value="MsrA_MetSO_reductase"/>
</dbReference>
<comment type="similarity">
    <text evidence="6">Belongs to the MsrA Met sulfoxide reductase family.</text>
</comment>
<evidence type="ECO:0000256" key="5">
    <source>
        <dbReference type="ARBA" id="ARBA00048782"/>
    </source>
</evidence>
<reference evidence="10" key="1">
    <citation type="submission" date="2016-01" db="EMBL/GenBank/DDBJ databases">
        <authorList>
            <person name="Mitreva M."/>
            <person name="Pepin K.H."/>
            <person name="Mihindukulasuriya K.A."/>
            <person name="Fulton R."/>
            <person name="Fronick C."/>
            <person name="O'Laughlin M."/>
            <person name="Miner T."/>
            <person name="Herter B."/>
            <person name="Rosa B.A."/>
            <person name="Cordes M."/>
            <person name="Tomlinson C."/>
            <person name="Wollam A."/>
            <person name="Palsikar V.B."/>
            <person name="Mardis E.R."/>
            <person name="Wilson R.K."/>
        </authorList>
    </citation>
    <scope>NUCLEOTIDE SEQUENCE [LARGE SCALE GENOMIC DNA]</scope>
    <source>
        <strain evidence="10">DNF00896</strain>
    </source>
</reference>
<evidence type="ECO:0000256" key="6">
    <source>
        <dbReference type="HAMAP-Rule" id="MF_01401"/>
    </source>
</evidence>
<dbReference type="SMART" id="SM00450">
    <property type="entry name" value="RHOD"/>
    <property type="match status" value="1"/>
</dbReference>
<dbReference type="PROSITE" id="PS51790">
    <property type="entry name" value="MSRB"/>
    <property type="match status" value="1"/>
</dbReference>
<evidence type="ECO:0000259" key="8">
    <source>
        <dbReference type="PROSITE" id="PS51790"/>
    </source>
</evidence>
<dbReference type="STRING" id="467210.HMPREF1866_02815"/>
<dbReference type="InterPro" id="IPR002569">
    <property type="entry name" value="Met_Sox_Rdtase_MsrA_dom"/>
</dbReference>
<dbReference type="PROSITE" id="PS51257">
    <property type="entry name" value="PROKAR_LIPOPROTEIN"/>
    <property type="match status" value="1"/>
</dbReference>
<comment type="catalytic activity">
    <reaction evidence="4">
        <text>L-methionyl-[protein] + [thioredoxin]-disulfide + H2O = L-methionyl-(R)-S-oxide-[protein] + [thioredoxin]-dithiol</text>
        <dbReference type="Rhea" id="RHEA:24164"/>
        <dbReference type="Rhea" id="RHEA-COMP:10698"/>
        <dbReference type="Rhea" id="RHEA-COMP:10700"/>
        <dbReference type="Rhea" id="RHEA-COMP:12313"/>
        <dbReference type="Rhea" id="RHEA-COMP:12314"/>
        <dbReference type="ChEBI" id="CHEBI:15377"/>
        <dbReference type="ChEBI" id="CHEBI:16044"/>
        <dbReference type="ChEBI" id="CHEBI:29950"/>
        <dbReference type="ChEBI" id="CHEBI:45764"/>
        <dbReference type="ChEBI" id="CHEBI:50058"/>
        <dbReference type="EC" id="1.8.4.12"/>
    </reaction>
</comment>
<dbReference type="PROSITE" id="PS50206">
    <property type="entry name" value="RHODANESE_3"/>
    <property type="match status" value="1"/>
</dbReference>
<dbReference type="PANTHER" id="PTHR42799:SF2">
    <property type="entry name" value="MITOCHONDRIAL PEPTIDE METHIONINE SULFOXIDE REDUCTASE"/>
    <property type="match status" value="1"/>
</dbReference>
<dbReference type="OrthoDB" id="4174719at2"/>
<dbReference type="GO" id="GO:0033743">
    <property type="term" value="F:peptide-methionine (R)-S-oxide reductase activity"/>
    <property type="evidence" value="ECO:0007669"/>
    <property type="project" value="UniProtKB-EC"/>
</dbReference>
<feature type="active site" evidence="6">
    <location>
        <position position="166"/>
    </location>
</feature>
<keyword evidence="2" id="KW-0511">Multifunctional enzyme</keyword>
<dbReference type="HAMAP" id="MF_01401">
    <property type="entry name" value="MsrA"/>
    <property type="match status" value="1"/>
</dbReference>
<gene>
    <name evidence="6" type="primary">msrA</name>
    <name evidence="9" type="ORF">HMPREF1866_02815</name>
</gene>
<dbReference type="GO" id="GO:0008113">
    <property type="term" value="F:peptide-methionine (S)-S-oxide reductase activity"/>
    <property type="evidence" value="ECO:0007669"/>
    <property type="project" value="UniProtKB-UniRule"/>
</dbReference>
<dbReference type="GO" id="GO:0034599">
    <property type="term" value="P:cellular response to oxidative stress"/>
    <property type="evidence" value="ECO:0007669"/>
    <property type="project" value="TreeGrafter"/>
</dbReference>
<dbReference type="CDD" id="cd00158">
    <property type="entry name" value="RHOD"/>
    <property type="match status" value="1"/>
</dbReference>
<feature type="domain" description="MsrB" evidence="8">
    <location>
        <begin position="325"/>
        <end position="378"/>
    </location>
</feature>
<dbReference type="Pfam" id="PF00581">
    <property type="entry name" value="Rhodanese"/>
    <property type="match status" value="1"/>
</dbReference>
<organism evidence="9 10">
    <name type="scientific">Lachnoanaerobaculum saburreum</name>
    <dbReference type="NCBI Taxonomy" id="467210"/>
    <lineage>
        <taxon>Bacteria</taxon>
        <taxon>Bacillati</taxon>
        <taxon>Bacillota</taxon>
        <taxon>Clostridia</taxon>
        <taxon>Lachnospirales</taxon>
        <taxon>Lachnospiraceae</taxon>
        <taxon>Lachnoanaerobaculum</taxon>
    </lineage>
</organism>
<dbReference type="PATRIC" id="fig|467210.3.peg.2792"/>
<evidence type="ECO:0000256" key="1">
    <source>
        <dbReference type="ARBA" id="ARBA00023002"/>
    </source>
</evidence>
<dbReference type="InterPro" id="IPR001763">
    <property type="entry name" value="Rhodanese-like_dom"/>
</dbReference>
<dbReference type="EMBL" id="LSDA01000145">
    <property type="protein sequence ID" value="KXB52897.1"/>
    <property type="molecule type" value="Genomic_DNA"/>
</dbReference>
<dbReference type="InterPro" id="IPR002579">
    <property type="entry name" value="Met_Sox_Rdtase_MsrB_dom"/>
</dbReference>
<dbReference type="Gene3D" id="3.30.1060.10">
    <property type="entry name" value="Peptide methionine sulphoxide reductase MsrA"/>
    <property type="match status" value="1"/>
</dbReference>
<dbReference type="GO" id="GO:0033744">
    <property type="term" value="F:L-methionine:thioredoxin-disulfide S-oxidoreductase activity"/>
    <property type="evidence" value="ECO:0007669"/>
    <property type="project" value="RHEA"/>
</dbReference>
<accession>A0A133ZBT1</accession>
<evidence type="ECO:0000259" key="7">
    <source>
        <dbReference type="PROSITE" id="PS50206"/>
    </source>
</evidence>
<evidence type="ECO:0000256" key="2">
    <source>
        <dbReference type="ARBA" id="ARBA00023268"/>
    </source>
</evidence>
<keyword evidence="1 6" id="KW-0560">Oxidoreductase</keyword>
<dbReference type="InterPro" id="IPR036873">
    <property type="entry name" value="Rhodanese-like_dom_sf"/>
</dbReference>
<name>A0A133ZBT1_9FIRM</name>
<evidence type="ECO:0000313" key="10">
    <source>
        <dbReference type="Proteomes" id="UP000070394"/>
    </source>
</evidence>
<comment type="function">
    <text evidence="6">Has an important function as a repair enzyme for proteins that have been inactivated by oxidation. Catalyzes the reversible oxidation-reduction of methionine sulfoxide in proteins to methionine.</text>
</comment>
<comment type="catalytic activity">
    <reaction evidence="3 6">
        <text>L-methionyl-[protein] + [thioredoxin]-disulfide + H2O = L-methionyl-(S)-S-oxide-[protein] + [thioredoxin]-dithiol</text>
        <dbReference type="Rhea" id="RHEA:14217"/>
        <dbReference type="Rhea" id="RHEA-COMP:10698"/>
        <dbReference type="Rhea" id="RHEA-COMP:10700"/>
        <dbReference type="Rhea" id="RHEA-COMP:12313"/>
        <dbReference type="Rhea" id="RHEA-COMP:12315"/>
        <dbReference type="ChEBI" id="CHEBI:15377"/>
        <dbReference type="ChEBI" id="CHEBI:16044"/>
        <dbReference type="ChEBI" id="CHEBI:29950"/>
        <dbReference type="ChEBI" id="CHEBI:44120"/>
        <dbReference type="ChEBI" id="CHEBI:50058"/>
        <dbReference type="EC" id="1.8.4.11"/>
    </reaction>
</comment>
<dbReference type="AlphaFoldDB" id="A0A133ZBT1"/>
<dbReference type="PANTHER" id="PTHR42799">
    <property type="entry name" value="MITOCHONDRIAL PEPTIDE METHIONINE SULFOXIDE REDUCTASE"/>
    <property type="match status" value="1"/>
</dbReference>
<dbReference type="Pfam" id="PF01625">
    <property type="entry name" value="PMSR"/>
    <property type="match status" value="1"/>
</dbReference>
<dbReference type="Gene3D" id="2.170.150.20">
    <property type="entry name" value="Peptide methionine sulfoxide reductase"/>
    <property type="match status" value="1"/>
</dbReference>
<proteinExistence type="inferred from homology"/>
<keyword evidence="10" id="KW-1185">Reference proteome</keyword>
<dbReference type="InterPro" id="IPR011057">
    <property type="entry name" value="Mss4-like_sf"/>
</dbReference>
<dbReference type="InterPro" id="IPR036509">
    <property type="entry name" value="Met_Sox_Rdtase_MsrA_sf"/>
</dbReference>
<dbReference type="PROSITE" id="PS00380">
    <property type="entry name" value="RHODANESE_1"/>
    <property type="match status" value="1"/>
</dbReference>
<dbReference type="GO" id="GO:0005737">
    <property type="term" value="C:cytoplasm"/>
    <property type="evidence" value="ECO:0007669"/>
    <property type="project" value="TreeGrafter"/>
</dbReference>
<dbReference type="EC" id="1.8.4.11" evidence="6"/>
<evidence type="ECO:0000256" key="3">
    <source>
        <dbReference type="ARBA" id="ARBA00047806"/>
    </source>
</evidence>
<evidence type="ECO:0000313" key="9">
    <source>
        <dbReference type="EMBL" id="KXB52897.1"/>
    </source>
</evidence>
<dbReference type="Proteomes" id="UP000070394">
    <property type="component" value="Unassembled WGS sequence"/>
</dbReference>
<sequence>MKKMRAIVEKGRSGVPRPLFLILMTIFLLTGCLVNTAGSVQEVESYHQIDQDMAKQMMTRDDGHVIVDARRQDEYDAGHIPGAILIPNESIEAERPEELPDLEQIILIYCRSGNRSKQAAQKLANMGYTNIYEFGGINTWSGEIVTGETTMEIPEDIKTIYLAGGCFWGTQKFFDQFVGVIRTEAGYANGPDEAPTYQDVCNSSGHAETVRVDYDPAVISLTDLLNYYFMVIDPLSVNKQGNDRGIQYRTGIYYTEEDQLPEIEAVYRAEEEKAGARLAVELLPLENFFPAEEYHQKYLDKNPGGYCHIPRSYFDLQQNSAEESAEELRVRIGDLAFEVTQHAATEYAFTGEYDDFFEKGLYVDIVSGEPLFTSMDKYGIIPGVAGRRSPGRSRKMLSLRPWTLHMVWSGRKCAAAARIPIWVTCSTMVPASPAGCVIASTRQLLDSFPTMNWKNKGMGSIGSSLSKNNQKSIQGGI</sequence>